<dbReference type="PaxDb" id="3847-GLYMA15G07410.1"/>
<dbReference type="Proteomes" id="UP000008827">
    <property type="component" value="Chromosome 15"/>
</dbReference>
<dbReference type="Gramene" id="KRH10766">
    <property type="protein sequence ID" value="KRH10766"/>
    <property type="gene ID" value="GLYMA_15G068400"/>
</dbReference>
<dbReference type="EnsemblPlants" id="KRH10766">
    <property type="protein sequence ID" value="KRH10766"/>
    <property type="gene ID" value="GLYMA_15G068400"/>
</dbReference>
<protein>
    <submittedName>
        <fullName evidence="1 2">Uncharacterized protein</fullName>
    </submittedName>
</protein>
<organism evidence="2">
    <name type="scientific">Glycine max</name>
    <name type="common">Soybean</name>
    <name type="synonym">Glycine hispida</name>
    <dbReference type="NCBI Taxonomy" id="3847"/>
    <lineage>
        <taxon>Eukaryota</taxon>
        <taxon>Viridiplantae</taxon>
        <taxon>Streptophyta</taxon>
        <taxon>Embryophyta</taxon>
        <taxon>Tracheophyta</taxon>
        <taxon>Spermatophyta</taxon>
        <taxon>Magnoliopsida</taxon>
        <taxon>eudicotyledons</taxon>
        <taxon>Gunneridae</taxon>
        <taxon>Pentapetalae</taxon>
        <taxon>rosids</taxon>
        <taxon>fabids</taxon>
        <taxon>Fabales</taxon>
        <taxon>Fabaceae</taxon>
        <taxon>Papilionoideae</taxon>
        <taxon>50 kb inversion clade</taxon>
        <taxon>NPAAA clade</taxon>
        <taxon>indigoferoid/millettioid clade</taxon>
        <taxon>Phaseoleae</taxon>
        <taxon>Glycine</taxon>
        <taxon>Glycine subgen. Soja</taxon>
    </lineage>
</organism>
<dbReference type="InParanoid" id="K7MA06"/>
<dbReference type="EMBL" id="CM000848">
    <property type="protein sequence ID" value="KRH10766.1"/>
    <property type="molecule type" value="Genomic_DNA"/>
</dbReference>
<name>K7MA06_SOYBN</name>
<keyword evidence="3" id="KW-1185">Reference proteome</keyword>
<evidence type="ECO:0000313" key="1">
    <source>
        <dbReference type="EMBL" id="KRH10766.1"/>
    </source>
</evidence>
<reference evidence="1" key="3">
    <citation type="submission" date="2018-07" db="EMBL/GenBank/DDBJ databases">
        <title>WGS assembly of Glycine max.</title>
        <authorList>
            <person name="Schmutz J."/>
            <person name="Cannon S."/>
            <person name="Schlueter J."/>
            <person name="Ma J."/>
            <person name="Mitros T."/>
            <person name="Nelson W."/>
            <person name="Hyten D."/>
            <person name="Song Q."/>
            <person name="Thelen J."/>
            <person name="Cheng J."/>
            <person name="Xu D."/>
            <person name="Hellsten U."/>
            <person name="May G."/>
            <person name="Yu Y."/>
            <person name="Sakurai T."/>
            <person name="Umezawa T."/>
            <person name="Bhattacharyya M."/>
            <person name="Sandhu D."/>
            <person name="Valliyodan B."/>
            <person name="Lindquist E."/>
            <person name="Peto M."/>
            <person name="Grant D."/>
            <person name="Shu S."/>
            <person name="Goodstein D."/>
            <person name="Barry K."/>
            <person name="Futrell-Griggs M."/>
            <person name="Abernathy B."/>
            <person name="Du J."/>
            <person name="Tian Z."/>
            <person name="Zhu L."/>
            <person name="Gill N."/>
            <person name="Joshi T."/>
            <person name="Libault M."/>
            <person name="Sethuraman A."/>
            <person name="Zhang X."/>
            <person name="Shinozaki K."/>
            <person name="Nguyen H."/>
            <person name="Wing R."/>
            <person name="Cregan P."/>
            <person name="Specht J."/>
            <person name="Grimwood J."/>
            <person name="Rokhsar D."/>
            <person name="Stacey G."/>
            <person name="Shoemaker R."/>
            <person name="Jackson S."/>
        </authorList>
    </citation>
    <scope>NUCLEOTIDE SEQUENCE</scope>
    <source>
        <tissue evidence="1">Callus</tissue>
    </source>
</reference>
<dbReference type="HOGENOM" id="CLU_2927245_0_0_1"/>
<reference evidence="2" key="2">
    <citation type="submission" date="2018-02" db="UniProtKB">
        <authorList>
            <consortium name="EnsemblPlants"/>
        </authorList>
    </citation>
    <scope>IDENTIFICATION</scope>
    <source>
        <strain evidence="2">Williams 82</strain>
    </source>
</reference>
<gene>
    <name evidence="1" type="ORF">GLYMA_15G068400</name>
</gene>
<sequence>MCAFENELGVYAKLLSFVNFISIDSFLLTWYSNHCSPSFLIVWGNIILHFETVRKLSYGFS</sequence>
<proteinExistence type="predicted"/>
<accession>K7MA06</accession>
<evidence type="ECO:0000313" key="3">
    <source>
        <dbReference type="Proteomes" id="UP000008827"/>
    </source>
</evidence>
<dbReference type="AlphaFoldDB" id="K7MA06"/>
<evidence type="ECO:0000313" key="2">
    <source>
        <dbReference type="EnsemblPlants" id="KRH10766"/>
    </source>
</evidence>
<reference evidence="1 2" key="1">
    <citation type="journal article" date="2010" name="Nature">
        <title>Genome sequence of the palaeopolyploid soybean.</title>
        <authorList>
            <person name="Schmutz J."/>
            <person name="Cannon S.B."/>
            <person name="Schlueter J."/>
            <person name="Ma J."/>
            <person name="Mitros T."/>
            <person name="Nelson W."/>
            <person name="Hyten D.L."/>
            <person name="Song Q."/>
            <person name="Thelen J.J."/>
            <person name="Cheng J."/>
            <person name="Xu D."/>
            <person name="Hellsten U."/>
            <person name="May G.D."/>
            <person name="Yu Y."/>
            <person name="Sakurai T."/>
            <person name="Umezawa T."/>
            <person name="Bhattacharyya M.K."/>
            <person name="Sandhu D."/>
            <person name="Valliyodan B."/>
            <person name="Lindquist E."/>
            <person name="Peto M."/>
            <person name="Grant D."/>
            <person name="Shu S."/>
            <person name="Goodstein D."/>
            <person name="Barry K."/>
            <person name="Futrell-Griggs M."/>
            <person name="Abernathy B."/>
            <person name="Du J."/>
            <person name="Tian Z."/>
            <person name="Zhu L."/>
            <person name="Gill N."/>
            <person name="Joshi T."/>
            <person name="Libault M."/>
            <person name="Sethuraman A."/>
            <person name="Zhang X.-C."/>
            <person name="Shinozaki K."/>
            <person name="Nguyen H.T."/>
            <person name="Wing R.A."/>
            <person name="Cregan P."/>
            <person name="Specht J."/>
            <person name="Grimwood J."/>
            <person name="Rokhsar D."/>
            <person name="Stacey G."/>
            <person name="Shoemaker R.C."/>
            <person name="Jackson S.A."/>
        </authorList>
    </citation>
    <scope>NUCLEOTIDE SEQUENCE [LARGE SCALE GENOMIC DNA]</scope>
    <source>
        <strain evidence="2">cv. Williams 82</strain>
        <tissue evidence="1">Callus</tissue>
    </source>
</reference>